<dbReference type="EMBL" id="BSXW01000987">
    <property type="protein sequence ID" value="GMF32444.1"/>
    <property type="molecule type" value="Genomic_DNA"/>
</dbReference>
<evidence type="ECO:0000313" key="4">
    <source>
        <dbReference type="Proteomes" id="UP001165083"/>
    </source>
</evidence>
<feature type="compositionally biased region" description="Low complexity" evidence="1">
    <location>
        <begin position="214"/>
        <end position="228"/>
    </location>
</feature>
<sequence length="269" mass="29009">MLGMVAPSLSGGGPTVERTQPQRDTNTSTVSVVTTRAQAARRPDTAVRTNNIERASTRTVDATEATPQAGPVPSRTRQLNKPYSSDALDFVQCRQAVIRFVQDAIAASANRQKLNADNANRGNTNESKRGSLVLLATQNLPRHAVSDFGASKLAPRSIGPFTVQARHGNAYTLDIPSGMRLHPTFYVGRLKPYVQHESPKAGDSQPRTRRRASRASPDLDLLRSRSSAKPQQAEPYTTKAPASAARTETPGAARKLPAEPQDHSQQAAD</sequence>
<evidence type="ECO:0000259" key="2">
    <source>
        <dbReference type="Pfam" id="PF24626"/>
    </source>
</evidence>
<dbReference type="InterPro" id="IPR056924">
    <property type="entry name" value="SH3_Tf2-1"/>
</dbReference>
<protein>
    <submittedName>
        <fullName evidence="3">Unnamed protein product</fullName>
    </submittedName>
</protein>
<feature type="region of interest" description="Disordered" evidence="1">
    <location>
        <begin position="196"/>
        <end position="269"/>
    </location>
</feature>
<feature type="compositionally biased region" description="Low complexity" evidence="1">
    <location>
        <begin position="27"/>
        <end position="40"/>
    </location>
</feature>
<dbReference type="Pfam" id="PF24626">
    <property type="entry name" value="SH3_Tf2-1"/>
    <property type="match status" value="1"/>
</dbReference>
<evidence type="ECO:0000313" key="3">
    <source>
        <dbReference type="EMBL" id="GMF32444.1"/>
    </source>
</evidence>
<organism evidence="3 4">
    <name type="scientific">Phytophthora lilii</name>
    <dbReference type="NCBI Taxonomy" id="2077276"/>
    <lineage>
        <taxon>Eukaryota</taxon>
        <taxon>Sar</taxon>
        <taxon>Stramenopiles</taxon>
        <taxon>Oomycota</taxon>
        <taxon>Peronosporomycetes</taxon>
        <taxon>Peronosporales</taxon>
        <taxon>Peronosporaceae</taxon>
        <taxon>Phytophthora</taxon>
    </lineage>
</organism>
<dbReference type="AlphaFoldDB" id="A0A9W6X6G0"/>
<gene>
    <name evidence="3" type="ORF">Plil01_001387000</name>
</gene>
<feature type="region of interest" description="Disordered" evidence="1">
    <location>
        <begin position="1"/>
        <end position="80"/>
    </location>
</feature>
<comment type="caution">
    <text evidence="3">The sequence shown here is derived from an EMBL/GenBank/DDBJ whole genome shotgun (WGS) entry which is preliminary data.</text>
</comment>
<reference evidence="3" key="1">
    <citation type="submission" date="2023-04" db="EMBL/GenBank/DDBJ databases">
        <title>Phytophthora lilii NBRC 32176.</title>
        <authorList>
            <person name="Ichikawa N."/>
            <person name="Sato H."/>
            <person name="Tonouchi N."/>
        </authorList>
    </citation>
    <scope>NUCLEOTIDE SEQUENCE</scope>
    <source>
        <strain evidence="3">NBRC 32176</strain>
    </source>
</reference>
<dbReference type="Proteomes" id="UP001165083">
    <property type="component" value="Unassembled WGS sequence"/>
</dbReference>
<feature type="compositionally biased region" description="Polar residues" evidence="1">
    <location>
        <begin position="47"/>
        <end position="60"/>
    </location>
</feature>
<feature type="domain" description="Tf2-1-like SH3-like" evidence="2">
    <location>
        <begin position="130"/>
        <end position="194"/>
    </location>
</feature>
<proteinExistence type="predicted"/>
<evidence type="ECO:0000256" key="1">
    <source>
        <dbReference type="SAM" id="MobiDB-lite"/>
    </source>
</evidence>
<accession>A0A9W6X6G0</accession>
<keyword evidence="4" id="KW-1185">Reference proteome</keyword>
<name>A0A9W6X6G0_9STRA</name>
<feature type="compositionally biased region" description="Polar residues" evidence="1">
    <location>
        <begin position="17"/>
        <end position="26"/>
    </location>
</feature>
<dbReference type="OrthoDB" id="121099at2759"/>